<dbReference type="PANTHER" id="PTHR43537">
    <property type="entry name" value="TRANSCRIPTIONAL REGULATOR, GNTR FAMILY"/>
    <property type="match status" value="1"/>
</dbReference>
<dbReference type="SMART" id="SM00895">
    <property type="entry name" value="FCD"/>
    <property type="match status" value="1"/>
</dbReference>
<dbReference type="InterPro" id="IPR000524">
    <property type="entry name" value="Tscrpt_reg_HTH_GntR"/>
</dbReference>
<accession>A0A936Z0I4</accession>
<dbReference type="PROSITE" id="PS50949">
    <property type="entry name" value="HTH_GNTR"/>
    <property type="match status" value="1"/>
</dbReference>
<sequence>MRERSSDARNADLPPLTDQVYGAIRRDILSGVLAPGAAISEASLVTRYGFGKTPVRLALSRLRQEGLVSASPRRSFAVSPITLRDVHDLYGLRLVLEPAAARLAAGRIDVRALKKVDAVCRRGYVPGDAASTLRFLEANRDFHLGIAQASGNLRFVKLLGQVFDETTRVMHFGLASRNRSVEMQHEHEALLAALERGDADAASRIAEEQVAASRDMVLAALLQSADLLDRPLTGGKAGTRG</sequence>
<dbReference type="InterPro" id="IPR036390">
    <property type="entry name" value="WH_DNA-bd_sf"/>
</dbReference>
<dbReference type="Proteomes" id="UP000599109">
    <property type="component" value="Unassembled WGS sequence"/>
</dbReference>
<protein>
    <submittedName>
        <fullName evidence="5">GntR family transcriptional regulator</fullName>
    </submittedName>
</protein>
<keyword evidence="2" id="KW-0238">DNA-binding</keyword>
<keyword evidence="3" id="KW-0804">Transcription</keyword>
<name>A0A936Z0I4_9BURK</name>
<dbReference type="GO" id="GO:0003700">
    <property type="term" value="F:DNA-binding transcription factor activity"/>
    <property type="evidence" value="ECO:0007669"/>
    <property type="project" value="InterPro"/>
</dbReference>
<feature type="domain" description="HTH gntR-type" evidence="4">
    <location>
        <begin position="14"/>
        <end position="81"/>
    </location>
</feature>
<proteinExistence type="predicted"/>
<dbReference type="SUPFAM" id="SSF46785">
    <property type="entry name" value="Winged helix' DNA-binding domain"/>
    <property type="match status" value="1"/>
</dbReference>
<dbReference type="CDD" id="cd07377">
    <property type="entry name" value="WHTH_GntR"/>
    <property type="match status" value="1"/>
</dbReference>
<evidence type="ECO:0000256" key="3">
    <source>
        <dbReference type="ARBA" id="ARBA00023163"/>
    </source>
</evidence>
<dbReference type="Pfam" id="PF07729">
    <property type="entry name" value="FCD"/>
    <property type="match status" value="1"/>
</dbReference>
<comment type="caution">
    <text evidence="5">The sequence shown here is derived from an EMBL/GenBank/DDBJ whole genome shotgun (WGS) entry which is preliminary data.</text>
</comment>
<dbReference type="Gene3D" id="1.10.10.10">
    <property type="entry name" value="Winged helix-like DNA-binding domain superfamily/Winged helix DNA-binding domain"/>
    <property type="match status" value="1"/>
</dbReference>
<reference evidence="5 6" key="1">
    <citation type="journal article" date="2017" name="Int. J. Syst. Evol. Microbiol.">
        <title>Ramlibacter monticola sp. nov., isolated from forest soil.</title>
        <authorList>
            <person name="Chaudhary D.K."/>
            <person name="Kim J."/>
        </authorList>
    </citation>
    <scope>NUCLEOTIDE SEQUENCE [LARGE SCALE GENOMIC DNA]</scope>
    <source>
        <strain evidence="5 6">KACC 19175</strain>
    </source>
</reference>
<dbReference type="InterPro" id="IPR011711">
    <property type="entry name" value="GntR_C"/>
</dbReference>
<evidence type="ECO:0000313" key="5">
    <source>
        <dbReference type="EMBL" id="MBL0392368.1"/>
    </source>
</evidence>
<dbReference type="AlphaFoldDB" id="A0A936Z0I4"/>
<organism evidence="5 6">
    <name type="scientific">Ramlibacter monticola</name>
    <dbReference type="NCBI Taxonomy" id="1926872"/>
    <lineage>
        <taxon>Bacteria</taxon>
        <taxon>Pseudomonadati</taxon>
        <taxon>Pseudomonadota</taxon>
        <taxon>Betaproteobacteria</taxon>
        <taxon>Burkholderiales</taxon>
        <taxon>Comamonadaceae</taxon>
        <taxon>Ramlibacter</taxon>
    </lineage>
</organism>
<dbReference type="SMART" id="SM00345">
    <property type="entry name" value="HTH_GNTR"/>
    <property type="match status" value="1"/>
</dbReference>
<gene>
    <name evidence="5" type="ORF">JJ685_14610</name>
</gene>
<dbReference type="SUPFAM" id="SSF48008">
    <property type="entry name" value="GntR ligand-binding domain-like"/>
    <property type="match status" value="1"/>
</dbReference>
<dbReference type="Pfam" id="PF00392">
    <property type="entry name" value="GntR"/>
    <property type="match status" value="1"/>
</dbReference>
<dbReference type="GO" id="GO:0003677">
    <property type="term" value="F:DNA binding"/>
    <property type="evidence" value="ECO:0007669"/>
    <property type="project" value="UniProtKB-KW"/>
</dbReference>
<dbReference type="InterPro" id="IPR008920">
    <property type="entry name" value="TF_FadR/GntR_C"/>
</dbReference>
<dbReference type="RefSeq" id="WP_201674999.1">
    <property type="nucleotide sequence ID" value="NZ_JAEQNE010000003.1"/>
</dbReference>
<evidence type="ECO:0000256" key="2">
    <source>
        <dbReference type="ARBA" id="ARBA00023125"/>
    </source>
</evidence>
<dbReference type="PANTHER" id="PTHR43537:SF45">
    <property type="entry name" value="GNTR FAMILY REGULATORY PROTEIN"/>
    <property type="match status" value="1"/>
</dbReference>
<dbReference type="EMBL" id="JAEQNE010000003">
    <property type="protein sequence ID" value="MBL0392368.1"/>
    <property type="molecule type" value="Genomic_DNA"/>
</dbReference>
<dbReference type="InterPro" id="IPR036388">
    <property type="entry name" value="WH-like_DNA-bd_sf"/>
</dbReference>
<keyword evidence="1" id="KW-0805">Transcription regulation</keyword>
<keyword evidence="6" id="KW-1185">Reference proteome</keyword>
<dbReference type="Gene3D" id="1.20.120.530">
    <property type="entry name" value="GntR ligand-binding domain-like"/>
    <property type="match status" value="1"/>
</dbReference>
<evidence type="ECO:0000259" key="4">
    <source>
        <dbReference type="PROSITE" id="PS50949"/>
    </source>
</evidence>
<evidence type="ECO:0000256" key="1">
    <source>
        <dbReference type="ARBA" id="ARBA00023015"/>
    </source>
</evidence>
<evidence type="ECO:0000313" key="6">
    <source>
        <dbReference type="Proteomes" id="UP000599109"/>
    </source>
</evidence>